<accession>A0AAD0W384</accession>
<proteinExistence type="predicted"/>
<gene>
    <name evidence="1" type="ORF">D0511_06810</name>
</gene>
<organism evidence="1 2">
    <name type="scientific">Pseudoalteromonas piscicida</name>
    <dbReference type="NCBI Taxonomy" id="43662"/>
    <lineage>
        <taxon>Bacteria</taxon>
        <taxon>Pseudomonadati</taxon>
        <taxon>Pseudomonadota</taxon>
        <taxon>Gammaproteobacteria</taxon>
        <taxon>Alteromonadales</taxon>
        <taxon>Pseudoalteromonadaceae</taxon>
        <taxon>Pseudoalteromonas</taxon>
    </lineage>
</organism>
<reference evidence="1 2" key="1">
    <citation type="submission" date="2018-08" db="EMBL/GenBank/DDBJ databases">
        <title>Whole Genome Sequences of Two Pseudoalteromonas piscicida Strains, DE1-A and DE2-A, which Exhibit Strong Antibacterial Activity against Vibrio vulnificus.</title>
        <authorList>
            <person name="Richards G.P."/>
            <person name="Needleman D.S."/>
            <person name="Watson M.A."/>
            <person name="Polson S.W."/>
        </authorList>
    </citation>
    <scope>NUCLEOTIDE SEQUENCE [LARGE SCALE GENOMIC DNA]</scope>
    <source>
        <strain evidence="1 2">DE2-A</strain>
    </source>
</reference>
<evidence type="ECO:0000313" key="1">
    <source>
        <dbReference type="EMBL" id="AXR01819.1"/>
    </source>
</evidence>
<dbReference type="AlphaFoldDB" id="A0AAD0W384"/>
<protein>
    <submittedName>
        <fullName evidence="1">Uncharacterized protein</fullName>
    </submittedName>
</protein>
<name>A0AAD0W384_PSEO7</name>
<evidence type="ECO:0000313" key="2">
    <source>
        <dbReference type="Proteomes" id="UP000258102"/>
    </source>
</evidence>
<sequence>MIYRGFMQVKLKWFKGIVVPSLSENVLKINDFLLFIYSFFGEACSKLMFCLEWPIKSKY</sequence>
<dbReference type="Proteomes" id="UP000258102">
    <property type="component" value="Chromosome 1"/>
</dbReference>
<dbReference type="EMBL" id="CP031761">
    <property type="protein sequence ID" value="AXR01819.1"/>
    <property type="molecule type" value="Genomic_DNA"/>
</dbReference>